<sequence length="366" mass="39801">MNLLLFVKSAILLYGVIFTFIFVRDCLRHRGDFRPGRTLPLAVIGFVSDLFDTWGIGSFAICQSAFKFTRSCRDELMPGTLNVAHTLPTILEFLLFLNLIKISGVTLIALIAGAVAGAVFGASIVSKWPVRIVRISLGTALLILAVILSLKLFHIGPFESTLSPREIVSHLDDSGIAIVNPDQWIHYVENRDIVPQEKKAIFQDPSVTERELTHVASVLKESGKTRIPAEDLSFAISENLVYGLNGIRLVIGTLGNMVLGALMTIGVGLYAPCMALVSALGMNVTACFPIMMGSCAFLMPSAGLKFLKEGKYDRKAAVLISIFGLAGVYIAYKVASSLPMQLLTAGIICVMIYTAFVFFRSAREES</sequence>
<dbReference type="Proteomes" id="UP000779049">
    <property type="component" value="Unassembled WGS sequence"/>
</dbReference>
<keyword evidence="1" id="KW-1133">Transmembrane helix</keyword>
<dbReference type="PANTHER" id="PTHR43483:SF3">
    <property type="entry name" value="MEMBRANE TRANSPORTER PROTEIN HI_0806-RELATED"/>
    <property type="match status" value="1"/>
</dbReference>
<evidence type="ECO:0000313" key="2">
    <source>
        <dbReference type="EMBL" id="MBY0758842.1"/>
    </source>
</evidence>
<gene>
    <name evidence="2" type="ORF">FLB61_07050</name>
</gene>
<feature type="transmembrane region" description="Helical" evidence="1">
    <location>
        <begin position="81"/>
        <end position="100"/>
    </location>
</feature>
<keyword evidence="1" id="KW-0472">Membrane</keyword>
<protein>
    <submittedName>
        <fullName evidence="2">Sulfite exporter TauE/SafE family protein</fullName>
    </submittedName>
</protein>
<evidence type="ECO:0000313" key="3">
    <source>
        <dbReference type="Proteomes" id="UP000779049"/>
    </source>
</evidence>
<feature type="transmembrane region" description="Helical" evidence="1">
    <location>
        <begin position="338"/>
        <end position="359"/>
    </location>
</feature>
<feature type="transmembrane region" description="Helical" evidence="1">
    <location>
        <begin position="316"/>
        <end position="332"/>
    </location>
</feature>
<keyword evidence="3" id="KW-1185">Reference proteome</keyword>
<evidence type="ECO:0000256" key="1">
    <source>
        <dbReference type="SAM" id="Phobius"/>
    </source>
</evidence>
<feature type="transmembrane region" description="Helical" evidence="1">
    <location>
        <begin position="249"/>
        <end position="271"/>
    </location>
</feature>
<organism evidence="2 3">
    <name type="scientific">Sellimonas caecigallum</name>
    <dbReference type="NCBI Taxonomy" id="2592333"/>
    <lineage>
        <taxon>Bacteria</taxon>
        <taxon>Bacillati</taxon>
        <taxon>Bacillota</taxon>
        <taxon>Clostridia</taxon>
        <taxon>Lachnospirales</taxon>
        <taxon>Lachnospiraceae</taxon>
        <taxon>Sellimonas</taxon>
    </lineage>
</organism>
<feature type="transmembrane region" description="Helical" evidence="1">
    <location>
        <begin position="107"/>
        <end position="126"/>
    </location>
</feature>
<feature type="transmembrane region" description="Helical" evidence="1">
    <location>
        <begin position="132"/>
        <end position="153"/>
    </location>
</feature>
<dbReference type="PANTHER" id="PTHR43483">
    <property type="entry name" value="MEMBRANE TRANSPORTER PROTEIN HI_0806-RELATED"/>
    <property type="match status" value="1"/>
</dbReference>
<comment type="caution">
    <text evidence="2">The sequence shown here is derived from an EMBL/GenBank/DDBJ whole genome shotgun (WGS) entry which is preliminary data.</text>
</comment>
<dbReference type="RefSeq" id="WP_221919767.1">
    <property type="nucleotide sequence ID" value="NZ_CP173660.1"/>
</dbReference>
<name>A0ABS7L7B0_9FIRM</name>
<feature type="transmembrane region" description="Helical" evidence="1">
    <location>
        <begin position="6"/>
        <end position="27"/>
    </location>
</feature>
<keyword evidence="1" id="KW-0812">Transmembrane</keyword>
<feature type="transmembrane region" description="Helical" evidence="1">
    <location>
        <begin position="283"/>
        <end position="304"/>
    </location>
</feature>
<accession>A0ABS7L7B0</accession>
<feature type="transmembrane region" description="Helical" evidence="1">
    <location>
        <begin position="39"/>
        <end position="61"/>
    </location>
</feature>
<dbReference type="EMBL" id="VIRV01000008">
    <property type="protein sequence ID" value="MBY0758842.1"/>
    <property type="molecule type" value="Genomic_DNA"/>
</dbReference>
<proteinExistence type="predicted"/>
<reference evidence="2 3" key="1">
    <citation type="journal article" date="2020" name="New Microbes New Infect">
        <title>Sellimonas caecigallum sp. nov., description and genome sequence of a new member of the Sellimonas genus isolated from the cecum of feral chicken.</title>
        <authorList>
            <person name="Wongkuna S."/>
            <person name="Ghimire S."/>
            <person name="Antony L."/>
            <person name="Chankhamhaengdecha S."/>
            <person name="Janvilisri T."/>
            <person name="Scaria J."/>
        </authorList>
    </citation>
    <scope>NUCLEOTIDE SEQUENCE [LARGE SCALE GENOMIC DNA]</scope>
    <source>
        <strain evidence="2 3">SW451</strain>
    </source>
</reference>